<gene>
    <name evidence="1" type="ORF">S06H3_61863</name>
</gene>
<protein>
    <submittedName>
        <fullName evidence="1">Uncharacterized protein</fullName>
    </submittedName>
</protein>
<dbReference type="EMBL" id="BARV01040651">
    <property type="protein sequence ID" value="GAI56028.1"/>
    <property type="molecule type" value="Genomic_DNA"/>
</dbReference>
<accession>X1PJL9</accession>
<sequence>MLKLNLDENLEKLSFALPLGLGRAHAKALSSKLGPRFPLCEITVT</sequence>
<reference evidence="1" key="1">
    <citation type="journal article" date="2014" name="Front. Microbiol.">
        <title>High frequency of phylogenetically diverse reductive dehalogenase-homologous genes in deep subseafloor sedimentary metagenomes.</title>
        <authorList>
            <person name="Kawai M."/>
            <person name="Futagami T."/>
            <person name="Toyoda A."/>
            <person name="Takaki Y."/>
            <person name="Nishi S."/>
            <person name="Hori S."/>
            <person name="Arai W."/>
            <person name="Tsubouchi T."/>
            <person name="Morono Y."/>
            <person name="Uchiyama I."/>
            <person name="Ito T."/>
            <person name="Fujiyama A."/>
            <person name="Inagaki F."/>
            <person name="Takami H."/>
        </authorList>
    </citation>
    <scope>NUCLEOTIDE SEQUENCE</scope>
    <source>
        <strain evidence="1">Expedition CK06-06</strain>
    </source>
</reference>
<comment type="caution">
    <text evidence="1">The sequence shown here is derived from an EMBL/GenBank/DDBJ whole genome shotgun (WGS) entry which is preliminary data.</text>
</comment>
<evidence type="ECO:0000313" key="1">
    <source>
        <dbReference type="EMBL" id="GAI56028.1"/>
    </source>
</evidence>
<name>X1PJL9_9ZZZZ</name>
<organism evidence="1">
    <name type="scientific">marine sediment metagenome</name>
    <dbReference type="NCBI Taxonomy" id="412755"/>
    <lineage>
        <taxon>unclassified sequences</taxon>
        <taxon>metagenomes</taxon>
        <taxon>ecological metagenomes</taxon>
    </lineage>
</organism>
<dbReference type="AlphaFoldDB" id="X1PJL9"/>
<proteinExistence type="predicted"/>